<dbReference type="AlphaFoldDB" id="A0A1E7N0C4"/>
<dbReference type="Proteomes" id="UP000610124">
    <property type="component" value="Unassembled WGS sequence"/>
</dbReference>
<comment type="caution">
    <text evidence="3">The sequence shown here is derived from an EMBL/GenBank/DDBJ whole genome shotgun (WGS) entry which is preliminary data.</text>
</comment>
<dbReference type="EMBL" id="JPRF03000054">
    <property type="protein sequence ID" value="OEV34126.1"/>
    <property type="molecule type" value="Genomic_DNA"/>
</dbReference>
<keyword evidence="4" id="KW-1185">Reference proteome</keyword>
<reference evidence="2" key="1">
    <citation type="journal article" date="2014" name="Int. J. Syst. Evol. Microbiol.">
        <title>Complete genome sequence of Corynebacterium casei LMG S-19264T (=DSM 44701T), isolated from a smear-ripened cheese.</title>
        <authorList>
            <consortium name="US DOE Joint Genome Institute (JGI-PGF)"/>
            <person name="Walter F."/>
            <person name="Albersmeier A."/>
            <person name="Kalinowski J."/>
            <person name="Ruckert C."/>
        </authorList>
    </citation>
    <scope>NUCLEOTIDE SEQUENCE</scope>
    <source>
        <strain evidence="2">JCM 4434</strain>
    </source>
</reference>
<evidence type="ECO:0000313" key="2">
    <source>
        <dbReference type="EMBL" id="GGV06573.1"/>
    </source>
</evidence>
<dbReference type="PANTHER" id="PTHR33336:SF3">
    <property type="entry name" value="ABM DOMAIN-CONTAINING PROTEIN"/>
    <property type="match status" value="1"/>
</dbReference>
<accession>A0A1E7N0C4</accession>
<evidence type="ECO:0000313" key="4">
    <source>
        <dbReference type="Proteomes" id="UP000037395"/>
    </source>
</evidence>
<reference evidence="4" key="4">
    <citation type="submission" date="2016-08" db="EMBL/GenBank/DDBJ databases">
        <title>Sequencing, assembly and comparative genomics of S. aureofaciens ATCC 10762.</title>
        <authorList>
            <person name="Gradnigo J.S."/>
            <person name="Johnson N."/>
            <person name="Somerville G.A."/>
        </authorList>
    </citation>
    <scope>NUCLEOTIDE SEQUENCE [LARGE SCALE GENOMIC DNA]</scope>
    <source>
        <strain evidence="4">ATCC 10762 / DSM 40127 / CCM 3239 / JCM 4008 / LMG 5968 / NBRC 12843 / NCIMB 8234 / A-377</strain>
    </source>
</reference>
<evidence type="ECO:0000313" key="3">
    <source>
        <dbReference type="EMBL" id="OEV34126.1"/>
    </source>
</evidence>
<dbReference type="EMBL" id="BMUB01000040">
    <property type="protein sequence ID" value="GGV06573.1"/>
    <property type="molecule type" value="Genomic_DNA"/>
</dbReference>
<dbReference type="InterPro" id="IPR007138">
    <property type="entry name" value="ABM_dom"/>
</dbReference>
<dbReference type="Proteomes" id="UP000037395">
    <property type="component" value="Unassembled WGS sequence"/>
</dbReference>
<proteinExistence type="predicted"/>
<dbReference type="InterPro" id="IPR011008">
    <property type="entry name" value="Dimeric_a/b-barrel"/>
</dbReference>
<dbReference type="GO" id="GO:0003824">
    <property type="term" value="F:catalytic activity"/>
    <property type="evidence" value="ECO:0007669"/>
    <property type="project" value="TreeGrafter"/>
</dbReference>
<protein>
    <recommendedName>
        <fullName evidence="1">ABM domain-containing protein</fullName>
    </recommendedName>
</protein>
<name>A0A1E7N0C4_KITAU</name>
<evidence type="ECO:0000259" key="1">
    <source>
        <dbReference type="PROSITE" id="PS51725"/>
    </source>
</evidence>
<dbReference type="PROSITE" id="PS51725">
    <property type="entry name" value="ABM"/>
    <property type="match status" value="1"/>
</dbReference>
<dbReference type="InterPro" id="IPR050744">
    <property type="entry name" value="AI-2_Isomerase_LsrG"/>
</dbReference>
<dbReference type="RefSeq" id="WP_030557281.1">
    <property type="nucleotide sequence ID" value="NZ_BMUB01000040.1"/>
</dbReference>
<gene>
    <name evidence="2" type="ORF">GCM10010502_71980</name>
    <name evidence="3" type="ORF">HS99_0011890</name>
</gene>
<reference evidence="2" key="5">
    <citation type="submission" date="2020-09" db="EMBL/GenBank/DDBJ databases">
        <authorList>
            <person name="Sun Q."/>
            <person name="Ohkuma M."/>
        </authorList>
    </citation>
    <scope>NUCLEOTIDE SEQUENCE</scope>
    <source>
        <strain evidence="2">JCM 4434</strain>
    </source>
</reference>
<dbReference type="Gene3D" id="3.30.70.100">
    <property type="match status" value="1"/>
</dbReference>
<dbReference type="SUPFAM" id="SSF54909">
    <property type="entry name" value="Dimeric alpha+beta barrel"/>
    <property type="match status" value="1"/>
</dbReference>
<sequence>MTIQIVVTFDLVPERLAPTLAAFQELARHTRREVGALRFDVFRSEAEEHTVVLVEDWADQEAIDLHMKQEYTRAFLAAVDGAFRTPARVHRLAEIGG</sequence>
<dbReference type="PANTHER" id="PTHR33336">
    <property type="entry name" value="QUINOL MONOOXYGENASE YGIN-RELATED"/>
    <property type="match status" value="1"/>
</dbReference>
<reference evidence="3" key="3">
    <citation type="submission" date="2016-08" db="EMBL/GenBank/DDBJ databases">
        <title>Sequencing, Assembly and Comparative Genomics of S. aureofaciens ATCC 10762.</title>
        <authorList>
            <person name="Gradnigo J.S."/>
            <person name="Johnson N."/>
            <person name="Somerville G.A."/>
        </authorList>
    </citation>
    <scope>NUCLEOTIDE SEQUENCE [LARGE SCALE GENOMIC DNA]</scope>
    <source>
        <strain evidence="3">ATCC 10762</strain>
    </source>
</reference>
<dbReference type="Pfam" id="PF03992">
    <property type="entry name" value="ABM"/>
    <property type="match status" value="1"/>
</dbReference>
<feature type="domain" description="ABM" evidence="1">
    <location>
        <begin position="1"/>
        <end position="92"/>
    </location>
</feature>
<organism evidence="3 4">
    <name type="scientific">Kitasatospora aureofaciens</name>
    <name type="common">Streptomyces aureofaciens</name>
    <dbReference type="NCBI Taxonomy" id="1894"/>
    <lineage>
        <taxon>Bacteria</taxon>
        <taxon>Bacillati</taxon>
        <taxon>Actinomycetota</taxon>
        <taxon>Actinomycetes</taxon>
        <taxon>Kitasatosporales</taxon>
        <taxon>Streptomycetaceae</taxon>
        <taxon>Kitasatospora</taxon>
    </lineage>
</organism>
<reference evidence="3 4" key="2">
    <citation type="submission" date="2014-07" db="EMBL/GenBank/DDBJ databases">
        <authorList>
            <person name="Zhang J.E."/>
            <person name="Yang H."/>
            <person name="Guo J."/>
            <person name="Deng Z."/>
            <person name="Luo H."/>
            <person name="Luo M."/>
            <person name="Zhao B."/>
        </authorList>
    </citation>
    <scope>NUCLEOTIDE SEQUENCE [LARGE SCALE GENOMIC DNA]</scope>
    <source>
        <strain evidence="3">ATCC 10762</strain>
        <strain evidence="4">ATCC 10762 / DSM 40127 / CCM 3239 / JCM 4008 / LMG 5968 / NBRC 12843 / NCIMB 8234 / A-377</strain>
    </source>
</reference>
<dbReference type="GeneID" id="97490059"/>
<accession>A0A8H9I0F1</accession>